<proteinExistence type="predicted"/>
<reference evidence="2 3" key="1">
    <citation type="submission" date="2024-06" db="EMBL/GenBank/DDBJ databases">
        <title>Genomic Encyclopedia of Type Strains, Phase IV (KMG-IV): sequencing the most valuable type-strain genomes for metagenomic binning, comparative biology and taxonomic classification.</title>
        <authorList>
            <person name="Goeker M."/>
        </authorList>
    </citation>
    <scope>NUCLEOTIDE SEQUENCE [LARGE SCALE GENOMIC DNA]</scope>
    <source>
        <strain evidence="2 3">DSM 100124</strain>
    </source>
</reference>
<dbReference type="EMBL" id="JBEPMP010000001">
    <property type="protein sequence ID" value="MET3728060.1"/>
    <property type="molecule type" value="Genomic_DNA"/>
</dbReference>
<sequence length="59" mass="7213">MGMTYLDLFLTLFVYLGLPIIILVLIVKIVDWQVEQIRQRKLRYEYYEKKSQKEKGNHH</sequence>
<feature type="transmembrane region" description="Helical" evidence="1">
    <location>
        <begin position="12"/>
        <end position="30"/>
    </location>
</feature>
<evidence type="ECO:0000256" key="1">
    <source>
        <dbReference type="SAM" id="Phobius"/>
    </source>
</evidence>
<evidence type="ECO:0000313" key="2">
    <source>
        <dbReference type="EMBL" id="MET3728060.1"/>
    </source>
</evidence>
<comment type="caution">
    <text evidence="2">The sequence shown here is derived from an EMBL/GenBank/DDBJ whole genome shotgun (WGS) entry which is preliminary data.</text>
</comment>
<name>A0ABV2LHK3_9BACL</name>
<keyword evidence="1" id="KW-0472">Membrane</keyword>
<keyword evidence="1" id="KW-0812">Transmembrane</keyword>
<keyword evidence="3" id="KW-1185">Reference proteome</keyword>
<accession>A0ABV2LHK3</accession>
<protein>
    <submittedName>
        <fullName evidence="2">Uncharacterized protein</fullName>
    </submittedName>
</protein>
<gene>
    <name evidence="2" type="ORF">ABID52_001641</name>
</gene>
<dbReference type="Proteomes" id="UP001549097">
    <property type="component" value="Unassembled WGS sequence"/>
</dbReference>
<keyword evidence="1" id="KW-1133">Transmembrane helix</keyword>
<organism evidence="2 3">
    <name type="scientific">Fictibacillus halophilus</name>
    <dbReference type="NCBI Taxonomy" id="1610490"/>
    <lineage>
        <taxon>Bacteria</taxon>
        <taxon>Bacillati</taxon>
        <taxon>Bacillota</taxon>
        <taxon>Bacilli</taxon>
        <taxon>Bacillales</taxon>
        <taxon>Fictibacillaceae</taxon>
        <taxon>Fictibacillus</taxon>
    </lineage>
</organism>
<evidence type="ECO:0000313" key="3">
    <source>
        <dbReference type="Proteomes" id="UP001549097"/>
    </source>
</evidence>